<gene>
    <name evidence="3" type="ORF">SAMN05216231_3081</name>
</gene>
<dbReference type="RefSeq" id="WP_092493832.1">
    <property type="nucleotide sequence ID" value="NZ_FNKD01000003.1"/>
</dbReference>
<sequence length="172" mass="20102">MSENKLSYRTEGRTLVMERVFEAPRDLVFKAFSESDHLENWWGPEGWETESRKFEFKPGGVWHYCMRCTDKKQGDFFGQESWNKSVYEEISAPEKIVYTDVFSDEEGNNTVGMPETRVTMNFIDQGEKTKLIARSQFESVEALQKVVDMGVIEGIDSQYRCLDDYLKQIQYA</sequence>
<proteinExistence type="inferred from homology"/>
<dbReference type="Gene3D" id="3.30.530.20">
    <property type="match status" value="1"/>
</dbReference>
<name>A0A1H1EW62_9BACI</name>
<evidence type="ECO:0000259" key="2">
    <source>
        <dbReference type="Pfam" id="PF08327"/>
    </source>
</evidence>
<dbReference type="Proteomes" id="UP000199444">
    <property type="component" value="Unassembled WGS sequence"/>
</dbReference>
<organism evidence="3 4">
    <name type="scientific">Virgibacillus salinus</name>
    <dbReference type="NCBI Taxonomy" id="553311"/>
    <lineage>
        <taxon>Bacteria</taxon>
        <taxon>Bacillati</taxon>
        <taxon>Bacillota</taxon>
        <taxon>Bacilli</taxon>
        <taxon>Bacillales</taxon>
        <taxon>Bacillaceae</taxon>
        <taxon>Virgibacillus</taxon>
    </lineage>
</organism>
<reference evidence="3 4" key="1">
    <citation type="submission" date="2016-10" db="EMBL/GenBank/DDBJ databases">
        <authorList>
            <person name="de Groot N.N."/>
        </authorList>
    </citation>
    <scope>NUCLEOTIDE SEQUENCE [LARGE SCALE GENOMIC DNA]</scope>
    <source>
        <strain evidence="3 4">CGMCC 1.10449</strain>
    </source>
</reference>
<feature type="domain" description="Activator of Hsp90 ATPase homologue 1/2-like C-terminal" evidence="2">
    <location>
        <begin position="23"/>
        <end position="167"/>
    </location>
</feature>
<dbReference type="STRING" id="553311.SAMN05216231_3081"/>
<protein>
    <submittedName>
        <fullName evidence="3">Uncharacterized conserved protein YndB, AHSA1/START domain</fullName>
    </submittedName>
</protein>
<evidence type="ECO:0000256" key="1">
    <source>
        <dbReference type="ARBA" id="ARBA00006817"/>
    </source>
</evidence>
<keyword evidence="4" id="KW-1185">Reference proteome</keyword>
<dbReference type="SUPFAM" id="SSF55961">
    <property type="entry name" value="Bet v1-like"/>
    <property type="match status" value="1"/>
</dbReference>
<accession>A0A1H1EW62</accession>
<dbReference type="EMBL" id="FNKD01000003">
    <property type="protein sequence ID" value="SDQ92985.1"/>
    <property type="molecule type" value="Genomic_DNA"/>
</dbReference>
<comment type="similarity">
    <text evidence="1">Belongs to the AHA1 family.</text>
</comment>
<dbReference type="InterPro" id="IPR013538">
    <property type="entry name" value="ASHA1/2-like_C"/>
</dbReference>
<dbReference type="AlphaFoldDB" id="A0A1H1EW62"/>
<evidence type="ECO:0000313" key="3">
    <source>
        <dbReference type="EMBL" id="SDQ92985.1"/>
    </source>
</evidence>
<evidence type="ECO:0000313" key="4">
    <source>
        <dbReference type="Proteomes" id="UP000199444"/>
    </source>
</evidence>
<dbReference type="Pfam" id="PF08327">
    <property type="entry name" value="AHSA1"/>
    <property type="match status" value="1"/>
</dbReference>
<dbReference type="InterPro" id="IPR023393">
    <property type="entry name" value="START-like_dom_sf"/>
</dbReference>